<dbReference type="GO" id="GO:0005681">
    <property type="term" value="C:spliceosomal complex"/>
    <property type="evidence" value="ECO:0007669"/>
    <property type="project" value="UniProtKB-KW"/>
</dbReference>
<evidence type="ECO:0000256" key="2">
    <source>
        <dbReference type="ARBA" id="ARBA00006164"/>
    </source>
</evidence>
<dbReference type="Proteomes" id="UP000001640">
    <property type="component" value="Chromosome 3"/>
</dbReference>
<gene>
    <name evidence="8" type="primary">NCAS0C00360</name>
    <name evidence="8" type="ordered locus">NCAS_0C00360</name>
</gene>
<dbReference type="AlphaFoldDB" id="G0VC19"/>
<dbReference type="HOGENOM" id="CLU_1147968_0_0_1"/>
<keyword evidence="6 7" id="KW-0539">Nucleus</keyword>
<dbReference type="OrthoDB" id="190958at2759"/>
<evidence type="ECO:0000256" key="3">
    <source>
        <dbReference type="ARBA" id="ARBA00022664"/>
    </source>
</evidence>
<evidence type="ECO:0000256" key="7">
    <source>
        <dbReference type="RuleBase" id="RU367025"/>
    </source>
</evidence>
<name>G0VC19_NAUCA</name>
<dbReference type="RefSeq" id="XP_003675395.1">
    <property type="nucleotide sequence ID" value="XM_003675347.1"/>
</dbReference>
<dbReference type="InParanoid" id="G0VC19"/>
<dbReference type="KEGG" id="ncs:NCAS_0C00360"/>
<dbReference type="OMA" id="FKCLLMK"/>
<evidence type="ECO:0000256" key="5">
    <source>
        <dbReference type="ARBA" id="ARBA00023187"/>
    </source>
</evidence>
<protein>
    <recommendedName>
        <fullName evidence="7">Pre-mRNA-splicing factor 38</fullName>
    </recommendedName>
</protein>
<keyword evidence="3 7" id="KW-0507">mRNA processing</keyword>
<dbReference type="PANTHER" id="PTHR23142">
    <property type="entry name" value="PRE-MRNA-SPLICING FACTOR 38A-RELATED"/>
    <property type="match status" value="1"/>
</dbReference>
<dbReference type="Pfam" id="PF03371">
    <property type="entry name" value="PRP38"/>
    <property type="match status" value="1"/>
</dbReference>
<organism evidence="8 9">
    <name type="scientific">Naumovozyma castellii</name>
    <name type="common">Yeast</name>
    <name type="synonym">Saccharomyces castellii</name>
    <dbReference type="NCBI Taxonomy" id="27288"/>
    <lineage>
        <taxon>Eukaryota</taxon>
        <taxon>Fungi</taxon>
        <taxon>Dikarya</taxon>
        <taxon>Ascomycota</taxon>
        <taxon>Saccharomycotina</taxon>
        <taxon>Saccharomycetes</taxon>
        <taxon>Saccharomycetales</taxon>
        <taxon>Saccharomycetaceae</taxon>
        <taxon>Naumovozyma</taxon>
    </lineage>
</organism>
<comment type="similarity">
    <text evidence="2 7">Belongs to the PRP38 family.</text>
</comment>
<proteinExistence type="inferred from homology"/>
<evidence type="ECO:0000256" key="6">
    <source>
        <dbReference type="ARBA" id="ARBA00023242"/>
    </source>
</evidence>
<dbReference type="GO" id="GO:0046540">
    <property type="term" value="C:U4/U6 x U5 tri-snRNP complex"/>
    <property type="evidence" value="ECO:0007669"/>
    <property type="project" value="EnsemblFungi"/>
</dbReference>
<dbReference type="STRING" id="1064592.G0VC19"/>
<reference key="2">
    <citation type="submission" date="2011-08" db="EMBL/GenBank/DDBJ databases">
        <title>Genome sequence of Naumovozyma castellii.</title>
        <authorList>
            <person name="Gordon J.L."/>
            <person name="Armisen D."/>
            <person name="Proux-Wera E."/>
            <person name="OhEigeartaigh S.S."/>
            <person name="Byrne K.P."/>
            <person name="Wolfe K.H."/>
        </authorList>
    </citation>
    <scope>NUCLEOTIDE SEQUENCE</scope>
    <source>
        <strain>Type strain:CBS 4309</strain>
    </source>
</reference>
<evidence type="ECO:0000313" key="8">
    <source>
        <dbReference type="EMBL" id="CCC69026.1"/>
    </source>
</evidence>
<keyword evidence="4 7" id="KW-0747">Spliceosome</keyword>
<keyword evidence="5 7" id="KW-0508">mRNA splicing</keyword>
<comment type="subcellular location">
    <subcellularLocation>
        <location evidence="1 7">Nucleus</location>
    </subcellularLocation>
</comment>
<dbReference type="GeneID" id="96902612"/>
<accession>G0VC19</accession>
<evidence type="ECO:0000313" key="9">
    <source>
        <dbReference type="Proteomes" id="UP000001640"/>
    </source>
</evidence>
<reference evidence="8 9" key="1">
    <citation type="journal article" date="2011" name="Proc. Natl. Acad. Sci. U.S.A.">
        <title>Evolutionary erosion of yeast sex chromosomes by mating-type switching accidents.</title>
        <authorList>
            <person name="Gordon J.L."/>
            <person name="Armisen D."/>
            <person name="Proux-Wera E."/>
            <person name="Oheigeartaigh S.S."/>
            <person name="Byrne K.P."/>
            <person name="Wolfe K.H."/>
        </authorList>
    </citation>
    <scope>NUCLEOTIDE SEQUENCE [LARGE SCALE GENOMIC DNA]</scope>
    <source>
        <strain evidence="9">ATCC 76901 / BCRC 22586 / CBS 4309 / NBRC 1992 / NRRL Y-12630</strain>
    </source>
</reference>
<dbReference type="InterPro" id="IPR005037">
    <property type="entry name" value="PRP38"/>
</dbReference>
<dbReference type="GO" id="GO:0000388">
    <property type="term" value="P:spliceosome conformational change to release U4 (or U4atac) and U1 (or U11)"/>
    <property type="evidence" value="ECO:0007669"/>
    <property type="project" value="EnsemblFungi"/>
</dbReference>
<dbReference type="EMBL" id="HE576754">
    <property type="protein sequence ID" value="CCC69026.1"/>
    <property type="molecule type" value="Genomic_DNA"/>
</dbReference>
<dbReference type="FunCoup" id="G0VC19">
    <property type="interactions" value="166"/>
</dbReference>
<dbReference type="eggNOG" id="ENOG502RXT7">
    <property type="taxonomic scope" value="Eukaryota"/>
</dbReference>
<comment type="function">
    <text evidence="7">Required for pre-mRNA splicing.</text>
</comment>
<evidence type="ECO:0000256" key="1">
    <source>
        <dbReference type="ARBA" id="ARBA00004123"/>
    </source>
</evidence>
<evidence type="ECO:0000256" key="4">
    <source>
        <dbReference type="ARBA" id="ARBA00022728"/>
    </source>
</evidence>
<sequence>MSKRDFFVESHISSKELNNQSVSLVIPRLTRDKIHNVLYYKVNLTSTSLRGNTMLQLSKIIIRDLGQLKDSNSLKNYLVGGVEFKCLLMKLIEIRPTFDQITMLLEKKKSPDDTFENKYIVALILTYLRIQYYYLKLHDASHLINLFREYINDYRKLKGIDMDMDCWSMSQQLKVEIIHIDELVDRLATNNNIWGIPLGKCQWSNIFELDDESDSGSDSSSGDSDSD</sequence>
<keyword evidence="9" id="KW-1185">Reference proteome</keyword>